<gene>
    <name evidence="2" type="ORF">DES40_0805</name>
</gene>
<keyword evidence="3" id="KW-1185">Reference proteome</keyword>
<feature type="chain" id="PRO_5019272397" evidence="1">
    <location>
        <begin position="24"/>
        <end position="161"/>
    </location>
</feature>
<evidence type="ECO:0000256" key="1">
    <source>
        <dbReference type="SAM" id="SignalP"/>
    </source>
</evidence>
<sequence>MKTLTSLLGAALLKTAFGATAYAANPDVYVVNFRNDTDVKSQALDSALPSAVAIAGVNAEQVNIDTSTAAKWEKGAHEAFDRDIVPIFNKWVGLPGFAAVVDAKTKRVIGCVSSQLDTTEIARELKKMAARATGNAYISNASTNAQTTQCPAAHNVDPANL</sequence>
<comment type="caution">
    <text evidence="2">The sequence shown here is derived from an EMBL/GenBank/DDBJ whole genome shotgun (WGS) entry which is preliminary data.</text>
</comment>
<evidence type="ECO:0000313" key="3">
    <source>
        <dbReference type="Proteomes" id="UP000282211"/>
    </source>
</evidence>
<dbReference type="EMBL" id="RBII01000001">
    <property type="protein sequence ID" value="RKQ71483.1"/>
    <property type="molecule type" value="Genomic_DNA"/>
</dbReference>
<protein>
    <submittedName>
        <fullName evidence="2">Uncharacterized protein</fullName>
    </submittedName>
</protein>
<organism evidence="2 3">
    <name type="scientific">Litorimonas taeanensis</name>
    <dbReference type="NCBI Taxonomy" id="568099"/>
    <lineage>
        <taxon>Bacteria</taxon>
        <taxon>Pseudomonadati</taxon>
        <taxon>Pseudomonadota</taxon>
        <taxon>Alphaproteobacteria</taxon>
        <taxon>Maricaulales</taxon>
        <taxon>Robiginitomaculaceae</taxon>
    </lineage>
</organism>
<keyword evidence="1" id="KW-0732">Signal</keyword>
<dbReference type="OrthoDB" id="7631741at2"/>
<feature type="signal peptide" evidence="1">
    <location>
        <begin position="1"/>
        <end position="23"/>
    </location>
</feature>
<accession>A0A420WKC9</accession>
<dbReference type="InParanoid" id="A0A420WKC9"/>
<dbReference type="Proteomes" id="UP000282211">
    <property type="component" value="Unassembled WGS sequence"/>
</dbReference>
<reference evidence="2 3" key="1">
    <citation type="submission" date="2018-10" db="EMBL/GenBank/DDBJ databases">
        <title>Genomic Encyclopedia of Type Strains, Phase IV (KMG-IV): sequencing the most valuable type-strain genomes for metagenomic binning, comparative biology and taxonomic classification.</title>
        <authorList>
            <person name="Goeker M."/>
        </authorList>
    </citation>
    <scope>NUCLEOTIDE SEQUENCE [LARGE SCALE GENOMIC DNA]</scope>
    <source>
        <strain evidence="2 3">DSM 22008</strain>
    </source>
</reference>
<dbReference type="AlphaFoldDB" id="A0A420WKC9"/>
<name>A0A420WKC9_9PROT</name>
<proteinExistence type="predicted"/>
<dbReference type="RefSeq" id="WP_121099252.1">
    <property type="nucleotide sequence ID" value="NZ_RBII01000001.1"/>
</dbReference>
<evidence type="ECO:0000313" key="2">
    <source>
        <dbReference type="EMBL" id="RKQ71483.1"/>
    </source>
</evidence>